<evidence type="ECO:0000256" key="1">
    <source>
        <dbReference type="ARBA" id="ARBA00007637"/>
    </source>
</evidence>
<comment type="similarity">
    <text evidence="1">Belongs to the NAD(P)-dependent epimerase/dehydratase family.</text>
</comment>
<name>A0A933E8H7_UNCTE</name>
<dbReference type="Gene3D" id="3.40.50.720">
    <property type="entry name" value="NAD(P)-binding Rossmann-like Domain"/>
    <property type="match status" value="1"/>
</dbReference>
<dbReference type="AlphaFoldDB" id="A0A933E8H7"/>
<accession>A0A933E8H7</accession>
<dbReference type="EMBL" id="JACQRX010000307">
    <property type="protein sequence ID" value="MBI4252201.1"/>
    <property type="molecule type" value="Genomic_DNA"/>
</dbReference>
<reference evidence="3" key="1">
    <citation type="submission" date="2020-07" db="EMBL/GenBank/DDBJ databases">
        <title>Huge and variable diversity of episymbiotic CPR bacteria and DPANN archaea in groundwater ecosystems.</title>
        <authorList>
            <person name="He C.Y."/>
            <person name="Keren R."/>
            <person name="Whittaker M."/>
            <person name="Farag I.F."/>
            <person name="Doudna J."/>
            <person name="Cate J.H.D."/>
            <person name="Banfield J.F."/>
        </authorList>
    </citation>
    <scope>NUCLEOTIDE SEQUENCE</scope>
    <source>
        <strain evidence="3">NC_groundwater_1370_Ag_S-0.2um_69_93</strain>
    </source>
</reference>
<dbReference type="InterPro" id="IPR001509">
    <property type="entry name" value="Epimerase_deHydtase"/>
</dbReference>
<sequence>MKRVVVTGGAGFIGSHVCEVCLQAGEEVTAVDNLATGSEENLPEGVRLVRGDLCEAGLAAFLVKKFRPEVVYHLAAQSSVVRSTGDPALDLEVNVTGTLRLLEACRSARTRPVFVYASTGGALYGDPERLPAGEDCPVELRAPHGASKHAGELYVSLYARLFGLRAVSLRFANVYGPRQRGDLEAGVVSIFARHLVEGKPVVLYGNGEAARDYVYVTDAVEALCLAARRGAAGMAYNVGTGVATPVEEVLRLVARAVRREPATVERAPLRPGEVFRICLDASRLSEATGWRPRYSLDRGVAAFAGWFLGTRPAPGR</sequence>
<dbReference type="Gene3D" id="3.90.25.10">
    <property type="entry name" value="UDP-galactose 4-epimerase, domain 1"/>
    <property type="match status" value="1"/>
</dbReference>
<dbReference type="PANTHER" id="PTHR43000">
    <property type="entry name" value="DTDP-D-GLUCOSE 4,6-DEHYDRATASE-RELATED"/>
    <property type="match status" value="1"/>
</dbReference>
<dbReference type="Pfam" id="PF01370">
    <property type="entry name" value="Epimerase"/>
    <property type="match status" value="1"/>
</dbReference>
<dbReference type="SUPFAM" id="SSF51735">
    <property type="entry name" value="NAD(P)-binding Rossmann-fold domains"/>
    <property type="match status" value="1"/>
</dbReference>
<evidence type="ECO:0000313" key="3">
    <source>
        <dbReference type="EMBL" id="MBI4252201.1"/>
    </source>
</evidence>
<dbReference type="InterPro" id="IPR036291">
    <property type="entry name" value="NAD(P)-bd_dom_sf"/>
</dbReference>
<dbReference type="Proteomes" id="UP000752292">
    <property type="component" value="Unassembled WGS sequence"/>
</dbReference>
<gene>
    <name evidence="3" type="ORF">HY618_07045</name>
</gene>
<evidence type="ECO:0000259" key="2">
    <source>
        <dbReference type="Pfam" id="PF01370"/>
    </source>
</evidence>
<feature type="domain" description="NAD-dependent epimerase/dehydratase" evidence="2">
    <location>
        <begin position="4"/>
        <end position="239"/>
    </location>
</feature>
<evidence type="ECO:0000313" key="4">
    <source>
        <dbReference type="Proteomes" id="UP000752292"/>
    </source>
</evidence>
<comment type="caution">
    <text evidence="3">The sequence shown here is derived from an EMBL/GenBank/DDBJ whole genome shotgun (WGS) entry which is preliminary data.</text>
</comment>
<proteinExistence type="inferred from homology"/>
<protein>
    <submittedName>
        <fullName evidence="3">NAD-dependent epimerase/dehydratase family protein</fullName>
    </submittedName>
</protein>
<organism evidence="3 4">
    <name type="scientific">Tectimicrobiota bacterium</name>
    <dbReference type="NCBI Taxonomy" id="2528274"/>
    <lineage>
        <taxon>Bacteria</taxon>
        <taxon>Pseudomonadati</taxon>
        <taxon>Nitrospinota/Tectimicrobiota group</taxon>
        <taxon>Candidatus Tectimicrobiota</taxon>
    </lineage>
</organism>